<sequence>MRQTAYWHKTKRLTLTSYVLLLFPNYCRKGSTKQ</sequence>
<name>A0A0E9VJ75_ANGAN</name>
<protein>
    <submittedName>
        <fullName evidence="1">Uncharacterized protein</fullName>
    </submittedName>
</protein>
<proteinExistence type="predicted"/>
<organism evidence="1">
    <name type="scientific">Anguilla anguilla</name>
    <name type="common">European freshwater eel</name>
    <name type="synonym">Muraena anguilla</name>
    <dbReference type="NCBI Taxonomy" id="7936"/>
    <lineage>
        <taxon>Eukaryota</taxon>
        <taxon>Metazoa</taxon>
        <taxon>Chordata</taxon>
        <taxon>Craniata</taxon>
        <taxon>Vertebrata</taxon>
        <taxon>Euteleostomi</taxon>
        <taxon>Actinopterygii</taxon>
        <taxon>Neopterygii</taxon>
        <taxon>Teleostei</taxon>
        <taxon>Anguilliformes</taxon>
        <taxon>Anguillidae</taxon>
        <taxon>Anguilla</taxon>
    </lineage>
</organism>
<accession>A0A0E9VJ75</accession>
<reference evidence="1" key="2">
    <citation type="journal article" date="2015" name="Fish Shellfish Immunol.">
        <title>Early steps in the European eel (Anguilla anguilla)-Vibrio vulnificus interaction in the gills: Role of the RtxA13 toxin.</title>
        <authorList>
            <person name="Callol A."/>
            <person name="Pajuelo D."/>
            <person name="Ebbesson L."/>
            <person name="Teles M."/>
            <person name="MacKenzie S."/>
            <person name="Amaro C."/>
        </authorList>
    </citation>
    <scope>NUCLEOTIDE SEQUENCE</scope>
</reference>
<evidence type="ECO:0000313" key="1">
    <source>
        <dbReference type="EMBL" id="JAH78199.1"/>
    </source>
</evidence>
<dbReference type="EMBL" id="GBXM01030378">
    <property type="protein sequence ID" value="JAH78199.1"/>
    <property type="molecule type" value="Transcribed_RNA"/>
</dbReference>
<reference evidence="1" key="1">
    <citation type="submission" date="2014-11" db="EMBL/GenBank/DDBJ databases">
        <authorList>
            <person name="Amaro Gonzalez C."/>
        </authorList>
    </citation>
    <scope>NUCLEOTIDE SEQUENCE</scope>
</reference>
<dbReference type="AlphaFoldDB" id="A0A0E9VJ75"/>